<proteinExistence type="predicted"/>
<reference evidence="1 2" key="1">
    <citation type="journal article" date="2022" name="Genome Biol. Evol.">
        <title>The Spruce Budworm Genome: Reconstructing the Evolutionary History of Antifreeze Proteins.</title>
        <authorList>
            <person name="Beliveau C."/>
            <person name="Gagne P."/>
            <person name="Picq S."/>
            <person name="Vernygora O."/>
            <person name="Keeling C.I."/>
            <person name="Pinkney K."/>
            <person name="Doucet D."/>
            <person name="Wen F."/>
            <person name="Johnston J.S."/>
            <person name="Maaroufi H."/>
            <person name="Boyle B."/>
            <person name="Laroche J."/>
            <person name="Dewar K."/>
            <person name="Juretic N."/>
            <person name="Blackburn G."/>
            <person name="Nisole A."/>
            <person name="Brunet B."/>
            <person name="Brandao M."/>
            <person name="Lumley L."/>
            <person name="Duan J."/>
            <person name="Quan G."/>
            <person name="Lucarotti C.J."/>
            <person name="Roe A.D."/>
            <person name="Sperling F.A.H."/>
            <person name="Levesque R.C."/>
            <person name="Cusson M."/>
        </authorList>
    </citation>
    <scope>NUCLEOTIDE SEQUENCE [LARGE SCALE GENOMIC DNA]</scope>
    <source>
        <strain evidence="1">Glfc:IPQL:Cfum</strain>
    </source>
</reference>
<evidence type="ECO:0000313" key="2">
    <source>
        <dbReference type="Proteomes" id="UP001064048"/>
    </source>
</evidence>
<dbReference type="Proteomes" id="UP001064048">
    <property type="component" value="Chromosome 11"/>
</dbReference>
<organism evidence="1 2">
    <name type="scientific">Choristoneura fumiferana</name>
    <name type="common">Spruce budworm moth</name>
    <name type="synonym">Archips fumiferana</name>
    <dbReference type="NCBI Taxonomy" id="7141"/>
    <lineage>
        <taxon>Eukaryota</taxon>
        <taxon>Metazoa</taxon>
        <taxon>Ecdysozoa</taxon>
        <taxon>Arthropoda</taxon>
        <taxon>Hexapoda</taxon>
        <taxon>Insecta</taxon>
        <taxon>Pterygota</taxon>
        <taxon>Neoptera</taxon>
        <taxon>Endopterygota</taxon>
        <taxon>Lepidoptera</taxon>
        <taxon>Glossata</taxon>
        <taxon>Ditrysia</taxon>
        <taxon>Tortricoidea</taxon>
        <taxon>Tortricidae</taxon>
        <taxon>Tortricinae</taxon>
        <taxon>Choristoneura</taxon>
    </lineage>
</organism>
<gene>
    <name evidence="1" type="ORF">MSG28_006986</name>
</gene>
<comment type="caution">
    <text evidence="1">The sequence shown here is derived from an EMBL/GenBank/DDBJ whole genome shotgun (WGS) entry which is preliminary data.</text>
</comment>
<name>A0ACC0JLX5_CHOFU</name>
<sequence>MEFINMDQEDTLENGEEPSETFIDDYSHLRLSYYQVRDGTSLSFDQTIESPTQDSSELNHTFNTALTDVSESLATTQDIETDEREKLREYYISQMPDLPHPSFTMSTIIASASHKMGGNFIYNDRVEQKGGDEDVEFFPQRRSTMQPKPGNSSSS</sequence>
<protein>
    <submittedName>
        <fullName evidence="1">Uncharacterized protein</fullName>
    </submittedName>
</protein>
<dbReference type="EMBL" id="CM046111">
    <property type="protein sequence ID" value="KAI8425157.1"/>
    <property type="molecule type" value="Genomic_DNA"/>
</dbReference>
<accession>A0ACC0JLX5</accession>
<evidence type="ECO:0000313" key="1">
    <source>
        <dbReference type="EMBL" id="KAI8425157.1"/>
    </source>
</evidence>
<keyword evidence="2" id="KW-1185">Reference proteome</keyword>